<evidence type="ECO:0000256" key="16">
    <source>
        <dbReference type="ARBA" id="ARBA00023172"/>
    </source>
</evidence>
<keyword evidence="15" id="KW-0238">DNA-binding</keyword>
<dbReference type="InterPro" id="IPR036397">
    <property type="entry name" value="RNaseH_sf"/>
</dbReference>
<evidence type="ECO:0000256" key="15">
    <source>
        <dbReference type="ARBA" id="ARBA00023125"/>
    </source>
</evidence>
<dbReference type="SUPFAM" id="SSF56672">
    <property type="entry name" value="DNA/RNA polymerases"/>
    <property type="match status" value="1"/>
</dbReference>
<feature type="region of interest" description="Disordered" evidence="18">
    <location>
        <begin position="1"/>
        <end position="59"/>
    </location>
</feature>
<name>A0A177TA60_9BASI</name>
<dbReference type="Proteomes" id="UP000077521">
    <property type="component" value="Unassembled WGS sequence"/>
</dbReference>
<dbReference type="InterPro" id="IPR036875">
    <property type="entry name" value="Znf_CCHC_sf"/>
</dbReference>
<keyword evidence="9" id="KW-0378">Hydrolase</keyword>
<keyword evidence="1" id="KW-0507">mRNA processing</keyword>
<dbReference type="GO" id="GO:0006310">
    <property type="term" value="P:DNA recombination"/>
    <property type="evidence" value="ECO:0007669"/>
    <property type="project" value="UniProtKB-KW"/>
</dbReference>
<reference evidence="19" key="2">
    <citation type="journal article" date="2019" name="IMA Fungus">
        <title>Genome sequencing and comparison of five Tilletia species to identify candidate genes for the detection of regulated species infecting wheat.</title>
        <authorList>
            <person name="Nguyen H.D.T."/>
            <person name="Sultana T."/>
            <person name="Kesanakurti P."/>
            <person name="Hambleton S."/>
        </authorList>
    </citation>
    <scope>NUCLEOTIDE SEQUENCE</scope>
    <source>
        <strain evidence="19">DAOMC 236416</strain>
    </source>
</reference>
<evidence type="ECO:0000256" key="6">
    <source>
        <dbReference type="ARBA" id="ARBA00022723"/>
    </source>
</evidence>
<feature type="compositionally biased region" description="Basic and acidic residues" evidence="18">
    <location>
        <begin position="1431"/>
        <end position="1479"/>
    </location>
</feature>
<evidence type="ECO:0000256" key="11">
    <source>
        <dbReference type="ARBA" id="ARBA00022884"/>
    </source>
</evidence>
<feature type="compositionally biased region" description="Basic and acidic residues" evidence="18">
    <location>
        <begin position="85"/>
        <end position="102"/>
    </location>
</feature>
<dbReference type="Gene3D" id="3.10.20.370">
    <property type="match status" value="1"/>
</dbReference>
<feature type="compositionally biased region" description="Low complexity" evidence="18">
    <location>
        <begin position="178"/>
        <end position="210"/>
    </location>
</feature>
<dbReference type="GO" id="GO:0004190">
    <property type="term" value="F:aspartic-type endopeptidase activity"/>
    <property type="evidence" value="ECO:0007669"/>
    <property type="project" value="UniProtKB-KW"/>
</dbReference>
<feature type="compositionally biased region" description="Basic and acidic residues" evidence="18">
    <location>
        <begin position="604"/>
        <end position="615"/>
    </location>
</feature>
<dbReference type="InterPro" id="IPR041588">
    <property type="entry name" value="Integrase_H2C2"/>
</dbReference>
<keyword evidence="7" id="KW-0064">Aspartyl protease</keyword>
<proteinExistence type="predicted"/>
<dbReference type="Gene3D" id="4.10.60.10">
    <property type="entry name" value="Zinc finger, CCHC-type"/>
    <property type="match status" value="1"/>
</dbReference>
<dbReference type="InterPro" id="IPR001878">
    <property type="entry name" value="Znf_CCHC"/>
</dbReference>
<dbReference type="SMART" id="SM00343">
    <property type="entry name" value="ZnF_C2HC"/>
    <property type="match status" value="1"/>
</dbReference>
<dbReference type="GO" id="GO:0005634">
    <property type="term" value="C:nucleus"/>
    <property type="evidence" value="ECO:0007669"/>
    <property type="project" value="UniProtKB-ARBA"/>
</dbReference>
<evidence type="ECO:0000313" key="19">
    <source>
        <dbReference type="EMBL" id="KAE8240612.1"/>
    </source>
</evidence>
<dbReference type="CDD" id="cd09274">
    <property type="entry name" value="RNase_HI_RT_Ty3"/>
    <property type="match status" value="1"/>
</dbReference>
<feature type="region of interest" description="Disordered" evidence="18">
    <location>
        <begin position="1954"/>
        <end position="1973"/>
    </location>
</feature>
<dbReference type="PROSITE" id="PS50878">
    <property type="entry name" value="RT_POL"/>
    <property type="match status" value="1"/>
</dbReference>
<feature type="compositionally biased region" description="Basic residues" evidence="18">
    <location>
        <begin position="568"/>
        <end position="583"/>
    </location>
</feature>
<dbReference type="InterPro" id="IPR050951">
    <property type="entry name" value="Retrovirus_Pol_polyprotein"/>
</dbReference>
<keyword evidence="5" id="KW-0540">Nuclease</keyword>
<dbReference type="Pfam" id="PF17919">
    <property type="entry name" value="RT_RNaseH_2"/>
    <property type="match status" value="1"/>
</dbReference>
<accession>A0A177TA60</accession>
<evidence type="ECO:0000256" key="3">
    <source>
        <dbReference type="ARBA" id="ARBA00022679"/>
    </source>
</evidence>
<feature type="compositionally biased region" description="Low complexity" evidence="18">
    <location>
        <begin position="217"/>
        <end position="232"/>
    </location>
</feature>
<keyword evidence="16" id="KW-0233">DNA recombination</keyword>
<feature type="compositionally biased region" description="Basic and acidic residues" evidence="18">
    <location>
        <begin position="1520"/>
        <end position="1559"/>
    </location>
</feature>
<evidence type="ECO:0000256" key="5">
    <source>
        <dbReference type="ARBA" id="ARBA00022722"/>
    </source>
</evidence>
<dbReference type="GO" id="GO:0003723">
    <property type="term" value="F:RNA binding"/>
    <property type="evidence" value="ECO:0007669"/>
    <property type="project" value="UniProtKB-KW"/>
</dbReference>
<dbReference type="Pfam" id="PF00078">
    <property type="entry name" value="RVT_1"/>
    <property type="match status" value="1"/>
</dbReference>
<dbReference type="FunFam" id="3.30.70.270:FF:000020">
    <property type="entry name" value="Transposon Tf2-6 polyprotein-like Protein"/>
    <property type="match status" value="1"/>
</dbReference>
<dbReference type="Gene3D" id="3.30.420.10">
    <property type="entry name" value="Ribonuclease H-like superfamily/Ribonuclease H"/>
    <property type="match status" value="1"/>
</dbReference>
<evidence type="ECO:0000256" key="8">
    <source>
        <dbReference type="ARBA" id="ARBA00022759"/>
    </source>
</evidence>
<evidence type="ECO:0000256" key="7">
    <source>
        <dbReference type="ARBA" id="ARBA00022750"/>
    </source>
</evidence>
<dbReference type="PANTHER" id="PTHR37984:SF5">
    <property type="entry name" value="PROTEIN NYNRIN-LIKE"/>
    <property type="match status" value="1"/>
</dbReference>
<keyword evidence="6" id="KW-0479">Metal-binding</keyword>
<evidence type="ECO:0000256" key="4">
    <source>
        <dbReference type="ARBA" id="ARBA00022695"/>
    </source>
</evidence>
<dbReference type="SUPFAM" id="SSF57756">
    <property type="entry name" value="Retrovirus zinc finger-like domains"/>
    <property type="match status" value="1"/>
</dbReference>
<dbReference type="InterPro" id="IPR043502">
    <property type="entry name" value="DNA/RNA_pol_sf"/>
</dbReference>
<feature type="region of interest" description="Disordered" evidence="18">
    <location>
        <begin position="847"/>
        <end position="883"/>
    </location>
</feature>
<organism evidence="19 20">
    <name type="scientific">Tilletia indica</name>
    <dbReference type="NCBI Taxonomy" id="43049"/>
    <lineage>
        <taxon>Eukaryota</taxon>
        <taxon>Fungi</taxon>
        <taxon>Dikarya</taxon>
        <taxon>Basidiomycota</taxon>
        <taxon>Ustilaginomycotina</taxon>
        <taxon>Exobasidiomycetes</taxon>
        <taxon>Tilletiales</taxon>
        <taxon>Tilletiaceae</taxon>
        <taxon>Tilletia</taxon>
    </lineage>
</organism>
<dbReference type="InterPro" id="IPR001969">
    <property type="entry name" value="Aspartic_peptidase_AS"/>
</dbReference>
<dbReference type="GO" id="GO:0006508">
    <property type="term" value="P:proteolysis"/>
    <property type="evidence" value="ECO:0007669"/>
    <property type="project" value="UniProtKB-KW"/>
</dbReference>
<keyword evidence="14" id="KW-0239">DNA-directed DNA polymerase</keyword>
<dbReference type="Gene3D" id="2.40.70.10">
    <property type="entry name" value="Acid Proteases"/>
    <property type="match status" value="1"/>
</dbReference>
<dbReference type="Gene3D" id="1.10.340.70">
    <property type="match status" value="1"/>
</dbReference>
<feature type="compositionally biased region" description="Basic residues" evidence="18">
    <location>
        <begin position="1505"/>
        <end position="1519"/>
    </location>
</feature>
<dbReference type="PANTHER" id="PTHR37984">
    <property type="entry name" value="PROTEIN CBG26694"/>
    <property type="match status" value="1"/>
</dbReference>
<dbReference type="Pfam" id="PF24626">
    <property type="entry name" value="SH3_Tf2-1"/>
    <property type="match status" value="1"/>
</dbReference>
<evidence type="ECO:0000256" key="18">
    <source>
        <dbReference type="SAM" id="MobiDB-lite"/>
    </source>
</evidence>
<dbReference type="InterPro" id="IPR012337">
    <property type="entry name" value="RNaseH-like_sf"/>
</dbReference>
<feature type="region of interest" description="Disordered" evidence="18">
    <location>
        <begin position="665"/>
        <end position="689"/>
    </location>
</feature>
<dbReference type="GO" id="GO:0003964">
    <property type="term" value="F:RNA-directed DNA polymerase activity"/>
    <property type="evidence" value="ECO:0007669"/>
    <property type="project" value="UniProtKB-KW"/>
</dbReference>
<dbReference type="InterPro" id="IPR001584">
    <property type="entry name" value="Integrase_cat-core"/>
</dbReference>
<evidence type="ECO:0000256" key="9">
    <source>
        <dbReference type="ARBA" id="ARBA00022801"/>
    </source>
</evidence>
<dbReference type="PROSITE" id="PS50994">
    <property type="entry name" value="INTEGRASE"/>
    <property type="match status" value="1"/>
</dbReference>
<dbReference type="EMBL" id="LWDF02001036">
    <property type="protein sequence ID" value="KAE8240612.1"/>
    <property type="molecule type" value="Genomic_DNA"/>
</dbReference>
<comment type="caution">
    <text evidence="19">The sequence shown here is derived from an EMBL/GenBank/DDBJ whole genome shotgun (WGS) entry which is preliminary data.</text>
</comment>
<dbReference type="PROSITE" id="PS50013">
    <property type="entry name" value="CHROMO_2"/>
    <property type="match status" value="1"/>
</dbReference>
<dbReference type="GO" id="GO:0008270">
    <property type="term" value="F:zinc ion binding"/>
    <property type="evidence" value="ECO:0007669"/>
    <property type="project" value="InterPro"/>
</dbReference>
<dbReference type="InterPro" id="IPR043128">
    <property type="entry name" value="Rev_trsase/Diguanyl_cyclase"/>
</dbReference>
<keyword evidence="2" id="KW-0645">Protease</keyword>
<keyword evidence="17" id="KW-0511">Multifunctional enzyme</keyword>
<dbReference type="GO" id="GO:0003887">
    <property type="term" value="F:DNA-directed DNA polymerase activity"/>
    <property type="evidence" value="ECO:0007669"/>
    <property type="project" value="UniProtKB-KW"/>
</dbReference>
<reference evidence="19" key="1">
    <citation type="submission" date="2016-04" db="EMBL/GenBank/DDBJ databases">
        <authorList>
            <person name="Nguyen H.D."/>
            <person name="Samba Siva P."/>
            <person name="Cullis J."/>
            <person name="Levesque C.A."/>
            <person name="Hambleton S."/>
        </authorList>
    </citation>
    <scope>NUCLEOTIDE SEQUENCE</scope>
    <source>
        <strain evidence="19">DAOMC 236416</strain>
    </source>
</reference>
<feature type="region of interest" description="Disordered" evidence="18">
    <location>
        <begin position="302"/>
        <end position="366"/>
    </location>
</feature>
<feature type="compositionally biased region" description="Basic and acidic residues" evidence="18">
    <location>
        <begin position="1489"/>
        <end position="1504"/>
    </location>
</feature>
<dbReference type="Gene3D" id="3.30.70.270">
    <property type="match status" value="2"/>
</dbReference>
<dbReference type="InterPro" id="IPR000953">
    <property type="entry name" value="Chromo/chromo_shadow_dom"/>
</dbReference>
<evidence type="ECO:0000313" key="20">
    <source>
        <dbReference type="Proteomes" id="UP000077521"/>
    </source>
</evidence>
<keyword evidence="10" id="KW-0460">Magnesium</keyword>
<dbReference type="InterPro" id="IPR041577">
    <property type="entry name" value="RT_RNaseH_2"/>
</dbReference>
<keyword evidence="13" id="KW-0695">RNA-directed DNA polymerase</keyword>
<sequence>MATTETIMSQQAQTAGELEPFSIPQEGSPSRQAASAFAGPSTSTPIQRPQGGAAEEEQERLRKLTELEAQLGVMGDSSHMSFDTRMQRIEGLKRDRKEEDRKRRERRRSIRQLDRSLREGSTIAPGDSVSQITSTTTHERMDKVESNITELETTMKAMFGQLVEEVRGIRPGQDLAETTTTTHVPPVSTSEHVGTATQDDQAGHQAAAQHRPSVTFAPGTTAITPTRPTTITPITAQSPIEAFSMMTTQPTQQAGATSAHTGGYMRSYTPYNGMGGRGGSYRPSQGFGTTYNGGYGNGGWSGGFGGPGGPGGPSGPGPGGGPSGPGGGGGGGDGGPPDVPPFRSQPAEPPTSSDKGIRVPKQSEIGDFDPSKLRPLAFWVHVEHFREQRLYEDRALLGIIGSCMKGLAKDWFDTLFPRPRTWDEWRTYFFRRWTKDPGEASREMLRRYFKPLEESLSAFLYDKYWLIGMESIARLVSNQASAINIVFPDEITRIMSARTGPEMYNLVHDGLPRNWRARTLGVLERALSWEDYVQRMVKREPYLRDDLGHHYEEKADESDDEETPTRRSWSKSRRNFYPKRSRQSNKALSTEKSSNQVKTPLPTEEERRQKKKDRESGGCFLCHEVGHNARDCPKNAKKAAFIRRVEKKMPEASHMISNLINKDSDEEAYQFSSGSSDERYTDDVSSSGSDYDVKKVRNIRTVQRKKRNKPGTLHQDVSTFKLPIKVEGEDTFELLIDSGSEISVISTRALKSIAPEIERLPAENIELQGFDDGDIQHTLSVVMLPITFLCEDGEERIGWCEFHEVDRCGEGWLMGVDNIVEMGIMCDPINWMVIFNRPPVMKAALLKPNKKDRSKKKKKTAATSQTQEDDQQEQAPIDLSGLSQQDETVFRELDIEYPTGTETTTVAISASLSPEQQDQLLAILQKQRVWPTKERPLGFYEDELFDIELKDGMENWIHSEPPRRTSPAQREAIDSTLKEHDELGLSEPGISPHSSGIVLVPQRDKVRFCVDYRPLNQVTKDVSYFTPKTDEVYDLIQTAIFLSTVDCNKGYHQFGCTARARLLLAFITIYGLRLWNRMPFGPKTAPAFFQRIMDTILSIYRFICAVAYLDDVLIFSRDFESHLRDVDNVLTAMGNAGLTVAPKKCAFGFTSLKLLGYRAHALGIMVDEERTKAVREFPIPTTAKETLRFYAMASWYRKFIQDFAKRAKPLHDAIHTQPFEWKGEQQAAFDDLKKALCTTPVLRRADFSKPFILDVDASAIGFGAALIQKDDNNLEHPIVYVSRQTKNPETRYSATDLELQGIVWAISKLAHFLDGSLLTIRSDHQALTWLWNLKSAAPNQRLQRLALSLAPLRDKIKIEYRKGANNNVADALSRAPTEEITNDNHAKIVQIKPINATTTSITFDQDEIKSWDTAYTMDKNFRRIWRRLRKEETSGNKGERDQEMLGDDAARDLGRGKREAAGDKGALEGDENEGKREAAGETSRGKRNAAKEEGQLVGKEDKQLEKKKKKSKPRSKSKSRSREEVGLQDGQKDKDIAKGKDVEGEKGAKKEKGKAEMKAGRRRSPRLARKVKKISHPRFFVEGGLLFERSGPELEKIRICIPEEKIPQILAEFHSSARAGHPSARRTAEKVKEIFTFPDLHKRIEEAVRTCFECQTNKDKHHKAYGEMMSIYSPAEVFKTTGIDFVTGMTPSQPDNFDAITIMSDKFSKFAIFWASKISDTAKDTARRFLEHAYPWTGLPSKIISDRDVRFTSEFWQALVDALNIKHSMSTAYHPQTDGQVERLNQQLAVLLRNTVAIDQHDWPKQLPAAMMAYNNTKHEATNCSPYEVVFGKQAHIFPLEKISRDIQDAPGRDLAQLLAFHQDIQERILRAQEKQKQEYDKRHKEWTPKEGDWVLVKSHHYKSRLDPSQQSKVKLEAKQMGPFQIAKQVTQGAYKLNTPSWFRAHNTLPIQALEPFHGDPSKVTPRPIAGVTEEGGHTERRVLGLLGRRPTQFTAGDRFDYLVKWAGEIAPTWQSDTRLPGLRWAIKDFVQKIKNESGKERLGMKGELVLEEGKERARMLRELEEKET</sequence>
<feature type="compositionally biased region" description="Polar residues" evidence="18">
    <location>
        <begin position="1"/>
        <end position="14"/>
    </location>
</feature>
<dbReference type="GO" id="GO:0004519">
    <property type="term" value="F:endonuclease activity"/>
    <property type="evidence" value="ECO:0007669"/>
    <property type="project" value="UniProtKB-KW"/>
</dbReference>
<evidence type="ECO:0000256" key="12">
    <source>
        <dbReference type="ARBA" id="ARBA00022908"/>
    </source>
</evidence>
<evidence type="ECO:0000256" key="2">
    <source>
        <dbReference type="ARBA" id="ARBA00022670"/>
    </source>
</evidence>
<evidence type="ECO:0008006" key="21">
    <source>
        <dbReference type="Google" id="ProtNLM"/>
    </source>
</evidence>
<dbReference type="Gene3D" id="3.10.10.10">
    <property type="entry name" value="HIV Type 1 Reverse Transcriptase, subunit A, domain 1"/>
    <property type="match status" value="1"/>
</dbReference>
<keyword evidence="20" id="KW-1185">Reference proteome</keyword>
<feature type="compositionally biased region" description="Polar residues" evidence="18">
    <location>
        <begin position="584"/>
        <end position="598"/>
    </location>
</feature>
<feature type="region of interest" description="Disordered" evidence="18">
    <location>
        <begin position="553"/>
        <end position="615"/>
    </location>
</feature>
<keyword evidence="8" id="KW-0255">Endonuclease</keyword>
<feature type="region of interest" description="Disordered" evidence="18">
    <location>
        <begin position="71"/>
        <end position="139"/>
    </location>
</feature>
<dbReference type="GO" id="GO:0003677">
    <property type="term" value="F:DNA binding"/>
    <property type="evidence" value="ECO:0007669"/>
    <property type="project" value="UniProtKB-KW"/>
</dbReference>
<dbReference type="SUPFAM" id="SSF53098">
    <property type="entry name" value="Ribonuclease H-like"/>
    <property type="match status" value="1"/>
</dbReference>
<feature type="region of interest" description="Disordered" evidence="18">
    <location>
        <begin position="178"/>
        <end position="232"/>
    </location>
</feature>
<keyword evidence="11" id="KW-0694">RNA-binding</keyword>
<feature type="compositionally biased region" description="Gly residues" evidence="18">
    <location>
        <begin position="302"/>
        <end position="335"/>
    </location>
</feature>
<keyword evidence="3" id="KW-0808">Transferase</keyword>
<keyword evidence="12" id="KW-0229">DNA integration</keyword>
<dbReference type="Pfam" id="PF17921">
    <property type="entry name" value="Integrase_H2C2"/>
    <property type="match status" value="1"/>
</dbReference>
<evidence type="ECO:0000256" key="13">
    <source>
        <dbReference type="ARBA" id="ARBA00022918"/>
    </source>
</evidence>
<keyword evidence="4" id="KW-0548">Nucleotidyltransferase</keyword>
<dbReference type="InterPro" id="IPR021109">
    <property type="entry name" value="Peptidase_aspartic_dom_sf"/>
</dbReference>
<evidence type="ECO:0000256" key="1">
    <source>
        <dbReference type="ARBA" id="ARBA00022664"/>
    </source>
</evidence>
<dbReference type="InterPro" id="IPR000477">
    <property type="entry name" value="RT_dom"/>
</dbReference>
<evidence type="ECO:0000256" key="10">
    <source>
        <dbReference type="ARBA" id="ARBA00022842"/>
    </source>
</evidence>
<gene>
    <name evidence="19" type="ORF">A4X13_0g7696</name>
</gene>
<dbReference type="GO" id="GO:0006397">
    <property type="term" value="P:mRNA processing"/>
    <property type="evidence" value="ECO:0007669"/>
    <property type="project" value="UniProtKB-KW"/>
</dbReference>
<evidence type="ECO:0000256" key="17">
    <source>
        <dbReference type="ARBA" id="ARBA00023268"/>
    </source>
</evidence>
<dbReference type="InterPro" id="IPR056924">
    <property type="entry name" value="SH3_Tf2-1"/>
</dbReference>
<dbReference type="PROSITE" id="PS50158">
    <property type="entry name" value="ZF_CCHC"/>
    <property type="match status" value="1"/>
</dbReference>
<dbReference type="GO" id="GO:0015074">
    <property type="term" value="P:DNA integration"/>
    <property type="evidence" value="ECO:0007669"/>
    <property type="project" value="UniProtKB-KW"/>
</dbReference>
<dbReference type="FunFam" id="3.10.20.370:FF:000001">
    <property type="entry name" value="Retrovirus-related Pol polyprotein from transposon 17.6-like protein"/>
    <property type="match status" value="1"/>
</dbReference>
<feature type="compositionally biased region" description="Basic residues" evidence="18">
    <location>
        <begin position="848"/>
        <end position="860"/>
    </location>
</feature>
<dbReference type="CDD" id="cd01647">
    <property type="entry name" value="RT_LTR"/>
    <property type="match status" value="1"/>
</dbReference>
<evidence type="ECO:0000256" key="14">
    <source>
        <dbReference type="ARBA" id="ARBA00022932"/>
    </source>
</evidence>
<protein>
    <recommendedName>
        <fullName evidence="21">Reverse transcriptase</fullName>
    </recommendedName>
</protein>
<feature type="region of interest" description="Disordered" evidence="18">
    <location>
        <begin position="1431"/>
        <end position="1567"/>
    </location>
</feature>
<dbReference type="PROSITE" id="PS00141">
    <property type="entry name" value="ASP_PROTEASE"/>
    <property type="match status" value="1"/>
</dbReference>